<name>A0AC59ZV01_RANTA</name>
<reference evidence="1" key="2">
    <citation type="submission" date="2025-03" db="EMBL/GenBank/DDBJ databases">
        <authorList>
            <consortium name="ELIXIR-Norway"/>
            <consortium name="Elixir Norway"/>
        </authorList>
    </citation>
    <scope>NUCLEOTIDE SEQUENCE</scope>
</reference>
<organism evidence="1 2">
    <name type="scientific">Rangifer tarandus platyrhynchus</name>
    <name type="common">Svalbard reindeer</name>
    <dbReference type="NCBI Taxonomy" id="3082113"/>
    <lineage>
        <taxon>Eukaryota</taxon>
        <taxon>Metazoa</taxon>
        <taxon>Chordata</taxon>
        <taxon>Craniata</taxon>
        <taxon>Vertebrata</taxon>
        <taxon>Euteleostomi</taxon>
        <taxon>Mammalia</taxon>
        <taxon>Eutheria</taxon>
        <taxon>Laurasiatheria</taxon>
        <taxon>Artiodactyla</taxon>
        <taxon>Ruminantia</taxon>
        <taxon>Pecora</taxon>
        <taxon>Cervidae</taxon>
        <taxon>Odocoileinae</taxon>
        <taxon>Rangifer</taxon>
    </lineage>
</organism>
<reference evidence="1" key="1">
    <citation type="submission" date="2023-05" db="EMBL/GenBank/DDBJ databases">
        <authorList>
            <consortium name="ELIXIR-Norway"/>
        </authorList>
    </citation>
    <scope>NUCLEOTIDE SEQUENCE</scope>
</reference>
<proteinExistence type="predicted"/>
<sequence>MTSCCLDSEVSSASLNGQRDLKLVKAARLQPVGHRPCPVRCLDVSWASSPPPPRSSASTHISHGDQLRRVPLEVPAGGAERGLQEGEEAKLLQVDPRVEGAGC</sequence>
<evidence type="ECO:0000313" key="1">
    <source>
        <dbReference type="EMBL" id="CAN0504060.1"/>
    </source>
</evidence>
<accession>A0AC59ZV01</accession>
<dbReference type="EMBL" id="OX596088">
    <property type="protein sequence ID" value="CAN0504060.1"/>
    <property type="molecule type" value="Genomic_DNA"/>
</dbReference>
<evidence type="ECO:0000313" key="2">
    <source>
        <dbReference type="Proteomes" id="UP001162501"/>
    </source>
</evidence>
<dbReference type="Proteomes" id="UP001162501">
    <property type="component" value="Chromosome 4"/>
</dbReference>
<gene>
    <name evidence="1" type="ORF">MRATA1EN22A_LOCUS22417</name>
</gene>
<protein>
    <submittedName>
        <fullName evidence="1">Uncharacterized protein</fullName>
    </submittedName>
</protein>